<gene>
    <name evidence="1" type="primary">yccE</name>
</gene>
<dbReference type="AlphaFoldDB" id="O24720"/>
<protein>
    <submittedName>
        <fullName evidence="1">YccE</fullName>
    </submittedName>
</protein>
<accession>O24720</accession>
<sequence length="81" mass="9394">MHPRYQVTDNGLREGYFFICFVPHDLQPDDFFAQCALPICQRHQQRVHNQHQYGDNNDTGGPIAKRKSGCQNHCCGNDYIK</sequence>
<dbReference type="EMBL" id="AB000617">
    <property type="protein sequence ID" value="BAA22232.1"/>
    <property type="molecule type" value="Genomic_DNA"/>
</dbReference>
<evidence type="ECO:0000313" key="1">
    <source>
        <dbReference type="EMBL" id="BAA22232.1"/>
    </source>
</evidence>
<proteinExistence type="predicted"/>
<reference evidence="1" key="1">
    <citation type="submission" date="1997-01" db="EMBL/GenBank/DDBJ databases">
        <title>A 32 kb nucleotide sequence from the region of the lincomycin-resistance gene (22-25 degree) of the Bacillus subtilis chromosome and identification of the site of the lin-2 mutation.</title>
        <authorList>
            <person name="Kumano M."/>
            <person name="Tamakoshi A."/>
            <person name="Yamane K."/>
        </authorList>
    </citation>
    <scope>NUCLEOTIDE SEQUENCE</scope>
    <source>
        <strain evidence="1">168 trpC2</strain>
    </source>
</reference>
<name>O24720_BACIU</name>
<organism evidence="1">
    <name type="scientific">Bacillus subtilis</name>
    <dbReference type="NCBI Taxonomy" id="1423"/>
    <lineage>
        <taxon>Bacteria</taxon>
        <taxon>Bacillati</taxon>
        <taxon>Bacillota</taxon>
        <taxon>Bacilli</taxon>
        <taxon>Bacillales</taxon>
        <taxon>Bacillaceae</taxon>
        <taxon>Bacillus</taxon>
    </lineage>
</organism>